<organism>
    <name type="scientific">Branchiostoma floridae</name>
    <name type="common">Florida lancelet</name>
    <name type="synonym">Amphioxus</name>
    <dbReference type="NCBI Taxonomy" id="7739"/>
    <lineage>
        <taxon>Eukaryota</taxon>
        <taxon>Metazoa</taxon>
        <taxon>Chordata</taxon>
        <taxon>Cephalochordata</taxon>
        <taxon>Leptocardii</taxon>
        <taxon>Amphioxiformes</taxon>
        <taxon>Branchiostomatidae</taxon>
        <taxon>Branchiostoma</taxon>
    </lineage>
</organism>
<protein>
    <submittedName>
        <fullName evidence="2">Uncharacterized protein</fullName>
    </submittedName>
</protein>
<evidence type="ECO:0000313" key="2">
    <source>
        <dbReference type="EMBL" id="EEN42573.1"/>
    </source>
</evidence>
<reference evidence="2" key="1">
    <citation type="journal article" date="2008" name="Nature">
        <title>The amphioxus genome and the evolution of the chordate karyotype.</title>
        <authorList>
            <consortium name="US DOE Joint Genome Institute (JGI-PGF)"/>
            <person name="Putnam N.H."/>
            <person name="Butts T."/>
            <person name="Ferrier D.E.K."/>
            <person name="Furlong R.F."/>
            <person name="Hellsten U."/>
            <person name="Kawashima T."/>
            <person name="Robinson-Rechavi M."/>
            <person name="Shoguchi E."/>
            <person name="Terry A."/>
            <person name="Yu J.-K."/>
            <person name="Benito-Gutierrez E.L."/>
            <person name="Dubchak I."/>
            <person name="Garcia-Fernandez J."/>
            <person name="Gibson-Brown J.J."/>
            <person name="Grigoriev I.V."/>
            <person name="Horton A.C."/>
            <person name="de Jong P.J."/>
            <person name="Jurka J."/>
            <person name="Kapitonov V.V."/>
            <person name="Kohara Y."/>
            <person name="Kuroki Y."/>
            <person name="Lindquist E."/>
            <person name="Lucas S."/>
            <person name="Osoegawa K."/>
            <person name="Pennacchio L.A."/>
            <person name="Salamov A.A."/>
            <person name="Satou Y."/>
            <person name="Sauka-Spengler T."/>
            <person name="Schmutz J."/>
            <person name="Shin-I T."/>
            <person name="Toyoda A."/>
            <person name="Bronner-Fraser M."/>
            <person name="Fujiyama A."/>
            <person name="Holland L.Z."/>
            <person name="Holland P.W.H."/>
            <person name="Satoh N."/>
            <person name="Rokhsar D.S."/>
        </authorList>
    </citation>
    <scope>NUCLEOTIDE SEQUENCE [LARGE SCALE GENOMIC DNA]</scope>
    <source>
        <strain evidence="2">S238N-H82</strain>
        <tissue evidence="2">Testes</tissue>
    </source>
</reference>
<evidence type="ECO:0000256" key="1">
    <source>
        <dbReference type="SAM" id="MobiDB-lite"/>
    </source>
</evidence>
<feature type="region of interest" description="Disordered" evidence="1">
    <location>
        <begin position="1"/>
        <end position="33"/>
    </location>
</feature>
<dbReference type="AlphaFoldDB" id="C3ZXZ6"/>
<accession>C3ZXZ6</accession>
<sequence length="356" mass="40288">MDGHGACTVATASGEEGRIGREVPANTDPQNGRPSTVLALSVYSDTVLYVVPVTTTEPNDQWRRQFSVYLGQGRWAQMYKPQSCNLAELRAGNNVILTREDLDPVTVITVEQSFVSLIVDNSRQHINTRIRAQKKYATVDGNVAIVLSRREINRYIDPIVMILKEDPMLPRPMHKGHLVADSRHRGQRLDRRDRLQEARVLERLLQPIPTATLESTPVRPWAIRQLLELLSRTSAKDCNEPFDAYHSPAMAETMLMIYYRHNRRGCNGNCPPCDTVDAMVTHVLEVCNEDNCPQRQFLVIAFAKHVMEAGCGADPHQCSIPFCGQVNFLVRPGDVVRPSLWLSRMVIEKMKQYRGM</sequence>
<dbReference type="InParanoid" id="C3ZXZ6"/>
<dbReference type="EMBL" id="GG666719">
    <property type="protein sequence ID" value="EEN42573.1"/>
    <property type="molecule type" value="Genomic_DNA"/>
</dbReference>
<proteinExistence type="predicted"/>
<gene>
    <name evidence="2" type="ORF">BRAFLDRAFT_106344</name>
</gene>
<name>C3ZXZ6_BRAFL</name>